<dbReference type="Proteomes" id="UP000054266">
    <property type="component" value="Unassembled WGS sequence"/>
</dbReference>
<dbReference type="AlphaFoldDB" id="A0A0D2DYJ5"/>
<sequence length="471" mass="50220">MAPLRSSRTTRNQEHAPRNRAGVPDFDPTEGLPVRRWERQTVRINQDASADAGESNAQADDKDSDFPWPEQPLPSFFSQLPPHNQELLRRARMGNVNAKLSIWDPKTNSYIPGIELERREAARKAALNKPKHPSALNPDETQPLEDDDDKQDDDPDDLLDAEGLPEKRRKTESGSSERIIEFKKWVQIPLAVAEKMPEPKYLADRRPGMESLYKGAYKATNGFGTLGDMVASAMSGGTTGYDHGDGSGGLASGSGSGTLNGGADGTNMDGAATPARKNIPPRRKKKGGPGRRPKNWKPPTDPNAPPATEATTAENAADATNGDGRDTTVEDTPAASGERIDTTDQGPAVQSEANNQDGEGDGDGDGSGSDSEGEGSEEGEIAPANAPVQEDLAGNVVPETVMETAVAQPERSPEEKEEEKQSVEGVVVADVEMPEAIAEKEAEKTEDPASMELDVLGALEAAVDREAGESS</sequence>
<dbReference type="EMBL" id="KN846959">
    <property type="protein sequence ID" value="KIW67212.1"/>
    <property type="molecule type" value="Genomic_DNA"/>
</dbReference>
<feature type="compositionally biased region" description="Low complexity" evidence="1">
    <location>
        <begin position="306"/>
        <end position="320"/>
    </location>
</feature>
<evidence type="ECO:0000313" key="3">
    <source>
        <dbReference type="Proteomes" id="UP000054266"/>
    </source>
</evidence>
<reference evidence="2 3" key="1">
    <citation type="submission" date="2015-01" db="EMBL/GenBank/DDBJ databases">
        <title>The Genome Sequence of Capronia semiimmersa CBS27337.</title>
        <authorList>
            <consortium name="The Broad Institute Genomics Platform"/>
            <person name="Cuomo C."/>
            <person name="de Hoog S."/>
            <person name="Gorbushina A."/>
            <person name="Stielow B."/>
            <person name="Teixiera M."/>
            <person name="Abouelleil A."/>
            <person name="Chapman S.B."/>
            <person name="Priest M."/>
            <person name="Young S.K."/>
            <person name="Wortman J."/>
            <person name="Nusbaum C."/>
            <person name="Birren B."/>
        </authorList>
    </citation>
    <scope>NUCLEOTIDE SEQUENCE [LARGE SCALE GENOMIC DNA]</scope>
    <source>
        <strain evidence="2 3">CBS 27337</strain>
    </source>
</reference>
<organism evidence="2 3">
    <name type="scientific">Phialophora macrospora</name>
    <dbReference type="NCBI Taxonomy" id="1851006"/>
    <lineage>
        <taxon>Eukaryota</taxon>
        <taxon>Fungi</taxon>
        <taxon>Dikarya</taxon>
        <taxon>Ascomycota</taxon>
        <taxon>Pezizomycotina</taxon>
        <taxon>Eurotiomycetes</taxon>
        <taxon>Chaetothyriomycetidae</taxon>
        <taxon>Chaetothyriales</taxon>
        <taxon>Herpotrichiellaceae</taxon>
        <taxon>Phialophora</taxon>
    </lineage>
</organism>
<dbReference type="STRING" id="5601.A0A0D2DYJ5"/>
<feature type="compositionally biased region" description="Basic and acidic residues" evidence="1">
    <location>
        <begin position="411"/>
        <end position="422"/>
    </location>
</feature>
<name>A0A0D2DYJ5_9EURO</name>
<keyword evidence="3" id="KW-1185">Reference proteome</keyword>
<feature type="compositionally biased region" description="Acidic residues" evidence="1">
    <location>
        <begin position="371"/>
        <end position="380"/>
    </location>
</feature>
<evidence type="ECO:0000313" key="2">
    <source>
        <dbReference type="EMBL" id="KIW67212.1"/>
    </source>
</evidence>
<feature type="compositionally biased region" description="Acidic residues" evidence="1">
    <location>
        <begin position="142"/>
        <end position="160"/>
    </location>
</feature>
<feature type="compositionally biased region" description="Gly residues" evidence="1">
    <location>
        <begin position="246"/>
        <end position="264"/>
    </location>
</feature>
<evidence type="ECO:0000256" key="1">
    <source>
        <dbReference type="SAM" id="MobiDB-lite"/>
    </source>
</evidence>
<feature type="region of interest" description="Disordered" evidence="1">
    <location>
        <begin position="231"/>
        <end position="432"/>
    </location>
</feature>
<feature type="compositionally biased region" description="Basic residues" evidence="1">
    <location>
        <begin position="279"/>
        <end position="295"/>
    </location>
</feature>
<feature type="region of interest" description="Disordered" evidence="1">
    <location>
        <begin position="122"/>
        <end position="178"/>
    </location>
</feature>
<feature type="region of interest" description="Disordered" evidence="1">
    <location>
        <begin position="1"/>
        <end position="82"/>
    </location>
</feature>
<gene>
    <name evidence="2" type="ORF">PV04_06479</name>
</gene>
<proteinExistence type="predicted"/>
<feature type="compositionally biased region" description="Polar residues" evidence="1">
    <location>
        <begin position="1"/>
        <end position="10"/>
    </location>
</feature>
<protein>
    <submittedName>
        <fullName evidence="2">Uncharacterized protein</fullName>
    </submittedName>
</protein>
<accession>A0A0D2DYJ5</accession>
<dbReference type="HOGENOM" id="CLU_022722_1_0_1"/>